<dbReference type="InterPro" id="IPR032675">
    <property type="entry name" value="LRR_dom_sf"/>
</dbReference>
<dbReference type="InterPro" id="IPR003591">
    <property type="entry name" value="Leu-rich_rpt_typical-subtyp"/>
</dbReference>
<dbReference type="SMART" id="SM00369">
    <property type="entry name" value="LRR_TYP"/>
    <property type="match status" value="5"/>
</dbReference>
<gene>
    <name evidence="4" type="ORF">ABEB36_003449</name>
</gene>
<dbReference type="AlphaFoldDB" id="A0ABD1F975"/>
<keyword evidence="5" id="KW-1185">Reference proteome</keyword>
<dbReference type="Proteomes" id="UP001566132">
    <property type="component" value="Unassembled WGS sequence"/>
</dbReference>
<keyword evidence="1" id="KW-0433">Leucine-rich repeat</keyword>
<dbReference type="PANTHER" id="PTHR24366:SF96">
    <property type="entry name" value="LEUCINE RICH REPEAT CONTAINING 53"/>
    <property type="match status" value="1"/>
</dbReference>
<keyword evidence="2" id="KW-0677">Repeat</keyword>
<evidence type="ECO:0000256" key="2">
    <source>
        <dbReference type="ARBA" id="ARBA00022737"/>
    </source>
</evidence>
<dbReference type="Gene3D" id="3.80.10.10">
    <property type="entry name" value="Ribonuclease Inhibitor"/>
    <property type="match status" value="2"/>
</dbReference>
<organism evidence="4 5">
    <name type="scientific">Hypothenemus hampei</name>
    <name type="common">Coffee berry borer</name>
    <dbReference type="NCBI Taxonomy" id="57062"/>
    <lineage>
        <taxon>Eukaryota</taxon>
        <taxon>Metazoa</taxon>
        <taxon>Ecdysozoa</taxon>
        <taxon>Arthropoda</taxon>
        <taxon>Hexapoda</taxon>
        <taxon>Insecta</taxon>
        <taxon>Pterygota</taxon>
        <taxon>Neoptera</taxon>
        <taxon>Endopterygota</taxon>
        <taxon>Coleoptera</taxon>
        <taxon>Polyphaga</taxon>
        <taxon>Cucujiformia</taxon>
        <taxon>Curculionidae</taxon>
        <taxon>Scolytinae</taxon>
        <taxon>Hypothenemus</taxon>
    </lineage>
</organism>
<dbReference type="PROSITE" id="PS51450">
    <property type="entry name" value="LRR"/>
    <property type="match status" value="1"/>
</dbReference>
<reference evidence="4 5" key="1">
    <citation type="submission" date="2024-05" db="EMBL/GenBank/DDBJ databases">
        <title>Genetic variation in Jamaican populations of the coffee berry borer (Hypothenemus hampei).</title>
        <authorList>
            <person name="Errbii M."/>
            <person name="Myrie A."/>
        </authorList>
    </citation>
    <scope>NUCLEOTIDE SEQUENCE [LARGE SCALE GENOMIC DNA]</scope>
    <source>
        <strain evidence="4">JA-Hopewell-2020-01-JO</strain>
        <tissue evidence="4">Whole body</tissue>
    </source>
</reference>
<sequence length="313" mass="35705">MWQFISFLVLVFIISVLSKEANYEQVNEDAIVPFEGCNNEEATKNAATIVKINIKIKSHILDLRPFECLINLKSLNASGIGLESITNESLRLLPKLVQNLTIVNNQVRTIGNLTFANLTVQHLNLSSNKINAVAPDAFNFMTNLEYLNLDNNELSSFNITFLGCQKLKFLTLKHNAIKQLYEGILKQLKHNVFTIVLSYNKIEHIHKSTLDVKQFNEVHLDHNELTNAQLLIKLVRAELVDLSNNRISCLPKEFMENGLSKIKVLNLTANPLECNCLQDLRKKIRRNVEFQKMSPLVQNINIILPKNNTKQCK</sequence>
<name>A0ABD1F975_HYPHA</name>
<evidence type="ECO:0000256" key="1">
    <source>
        <dbReference type="ARBA" id="ARBA00022614"/>
    </source>
</evidence>
<protein>
    <submittedName>
        <fullName evidence="4">Uncharacterized protein</fullName>
    </submittedName>
</protein>
<feature type="chain" id="PRO_5044758187" evidence="3">
    <location>
        <begin position="19"/>
        <end position="313"/>
    </location>
</feature>
<dbReference type="InterPro" id="IPR001611">
    <property type="entry name" value="Leu-rich_rpt"/>
</dbReference>
<evidence type="ECO:0000313" key="4">
    <source>
        <dbReference type="EMBL" id="KAL1514142.1"/>
    </source>
</evidence>
<feature type="signal peptide" evidence="3">
    <location>
        <begin position="1"/>
        <end position="18"/>
    </location>
</feature>
<dbReference type="SUPFAM" id="SSF52058">
    <property type="entry name" value="L domain-like"/>
    <property type="match status" value="1"/>
</dbReference>
<keyword evidence="3" id="KW-0732">Signal</keyword>
<proteinExistence type="predicted"/>
<evidence type="ECO:0000313" key="5">
    <source>
        <dbReference type="Proteomes" id="UP001566132"/>
    </source>
</evidence>
<dbReference type="PANTHER" id="PTHR24366">
    <property type="entry name" value="IG(IMMUNOGLOBULIN) AND LRR(LEUCINE RICH REPEAT) DOMAINS"/>
    <property type="match status" value="1"/>
</dbReference>
<dbReference type="EMBL" id="JBDJPC010000002">
    <property type="protein sequence ID" value="KAL1514142.1"/>
    <property type="molecule type" value="Genomic_DNA"/>
</dbReference>
<accession>A0ABD1F975</accession>
<evidence type="ECO:0000256" key="3">
    <source>
        <dbReference type="SAM" id="SignalP"/>
    </source>
</evidence>
<dbReference type="Pfam" id="PF13855">
    <property type="entry name" value="LRR_8"/>
    <property type="match status" value="1"/>
</dbReference>
<comment type="caution">
    <text evidence="4">The sequence shown here is derived from an EMBL/GenBank/DDBJ whole genome shotgun (WGS) entry which is preliminary data.</text>
</comment>